<gene>
    <name evidence="2" type="ORF">PR001_g1419</name>
</gene>
<feature type="region of interest" description="Disordered" evidence="1">
    <location>
        <begin position="1"/>
        <end position="154"/>
    </location>
</feature>
<dbReference type="InterPro" id="IPR052579">
    <property type="entry name" value="Zinc_finger_SWIM"/>
</dbReference>
<dbReference type="PANTHER" id="PTHR31569:SF4">
    <property type="entry name" value="SWIM-TYPE DOMAIN-CONTAINING PROTEIN"/>
    <property type="match status" value="1"/>
</dbReference>
<protein>
    <recommendedName>
        <fullName evidence="4">FAR1 domain-containing protein</fullName>
    </recommendedName>
</protein>
<dbReference type="EMBL" id="QXFV01000043">
    <property type="protein sequence ID" value="KAE9051467.1"/>
    <property type="molecule type" value="Genomic_DNA"/>
</dbReference>
<reference evidence="2 3" key="1">
    <citation type="submission" date="2018-09" db="EMBL/GenBank/DDBJ databases">
        <title>Genomic investigation of the strawberry pathogen Phytophthora fragariae indicates pathogenicity is determined by transcriptional variation in three key races.</title>
        <authorList>
            <person name="Adams T.M."/>
            <person name="Armitage A.D."/>
            <person name="Sobczyk M.K."/>
            <person name="Bates H.J."/>
            <person name="Dunwell J.M."/>
            <person name="Nellist C.F."/>
            <person name="Harrison R.J."/>
        </authorList>
    </citation>
    <scope>NUCLEOTIDE SEQUENCE [LARGE SCALE GENOMIC DNA]</scope>
    <source>
        <strain evidence="2 3">SCRP249</strain>
    </source>
</reference>
<accession>A0A6A3P0P1</accession>
<evidence type="ECO:0008006" key="4">
    <source>
        <dbReference type="Google" id="ProtNLM"/>
    </source>
</evidence>
<feature type="compositionally biased region" description="Low complexity" evidence="1">
    <location>
        <begin position="26"/>
        <end position="42"/>
    </location>
</feature>
<dbReference type="AlphaFoldDB" id="A0A6A3P0P1"/>
<organism evidence="2 3">
    <name type="scientific">Phytophthora rubi</name>
    <dbReference type="NCBI Taxonomy" id="129364"/>
    <lineage>
        <taxon>Eukaryota</taxon>
        <taxon>Sar</taxon>
        <taxon>Stramenopiles</taxon>
        <taxon>Oomycota</taxon>
        <taxon>Peronosporomycetes</taxon>
        <taxon>Peronosporales</taxon>
        <taxon>Peronosporaceae</taxon>
        <taxon>Phytophthora</taxon>
    </lineage>
</organism>
<evidence type="ECO:0000313" key="3">
    <source>
        <dbReference type="Proteomes" id="UP000429607"/>
    </source>
</evidence>
<dbReference type="PANTHER" id="PTHR31569">
    <property type="entry name" value="SWIM-TYPE DOMAIN-CONTAINING PROTEIN"/>
    <property type="match status" value="1"/>
</dbReference>
<comment type="caution">
    <text evidence="2">The sequence shown here is derived from an EMBL/GenBank/DDBJ whole genome shotgun (WGS) entry which is preliminary data.</text>
</comment>
<evidence type="ECO:0000256" key="1">
    <source>
        <dbReference type="SAM" id="MobiDB-lite"/>
    </source>
</evidence>
<proteinExistence type="predicted"/>
<evidence type="ECO:0000313" key="2">
    <source>
        <dbReference type="EMBL" id="KAE9051467.1"/>
    </source>
</evidence>
<name>A0A6A3P0P1_9STRA</name>
<sequence length="359" mass="41021">MARTHKTASIKVQMAEQARKEEEARQQMAAARTRSQKSAALARARESRADVEEEVGADEDAEEEEGEDADEEEGDAEEEEGEDAEEEEEEGEAGEEEGEDAEEEDEEGDAEEEEGDAMEEEFSTTRTSRRSGRGGAEAKWGRRHGKKRSVSDVEDEELVQVPAFETQHASWASLEVSLQEYMEATRHKIVIKEVINVGRRNADLRKQIRFQGCQDSEIPLVPESWEPYQRKYICTHGWSARERSTGKRVSHKLLTTECPFQMIAQVCKRPDGVWRIVMKREVYQHNHRISDDIYRSHPGIRQVPAESPLMPGIEMLVEAEAGTSSVYNYIRENSNNRVTMDDVRNLIGRMRKRGKFSMK</sequence>
<feature type="compositionally biased region" description="Acidic residues" evidence="1">
    <location>
        <begin position="51"/>
        <end position="122"/>
    </location>
</feature>
<dbReference type="Proteomes" id="UP000429607">
    <property type="component" value="Unassembled WGS sequence"/>
</dbReference>